<dbReference type="Gene3D" id="1.20.5.4130">
    <property type="match status" value="1"/>
</dbReference>
<evidence type="ECO:0000256" key="5">
    <source>
        <dbReference type="ARBA" id="ARBA00022821"/>
    </source>
</evidence>
<dbReference type="CDD" id="cd14798">
    <property type="entry name" value="RX-CC_like"/>
    <property type="match status" value="1"/>
</dbReference>
<proteinExistence type="inferred from homology"/>
<dbReference type="SUPFAM" id="SSF52540">
    <property type="entry name" value="P-loop containing nucleoside triphosphate hydrolases"/>
    <property type="match status" value="1"/>
</dbReference>
<evidence type="ECO:0000256" key="1">
    <source>
        <dbReference type="ARBA" id="ARBA00008894"/>
    </source>
</evidence>
<dbReference type="EMBL" id="JAMQYH010000003">
    <property type="protein sequence ID" value="KAJ1695940.1"/>
    <property type="molecule type" value="Genomic_DNA"/>
</dbReference>
<dbReference type="InterPro" id="IPR041118">
    <property type="entry name" value="Rx_N"/>
</dbReference>
<feature type="domain" description="Disease resistance N-terminal" evidence="6">
    <location>
        <begin position="5"/>
        <end position="87"/>
    </location>
</feature>
<dbReference type="Gene3D" id="3.40.50.300">
    <property type="entry name" value="P-loop containing nucleotide triphosphate hydrolases"/>
    <property type="match status" value="1"/>
</dbReference>
<evidence type="ECO:0000256" key="2">
    <source>
        <dbReference type="ARBA" id="ARBA00022614"/>
    </source>
</evidence>
<evidence type="ECO:0000256" key="4">
    <source>
        <dbReference type="ARBA" id="ARBA00022741"/>
    </source>
</evidence>
<evidence type="ECO:0000256" key="3">
    <source>
        <dbReference type="ARBA" id="ARBA00022737"/>
    </source>
</evidence>
<keyword evidence="8" id="KW-1185">Reference proteome</keyword>
<dbReference type="Proteomes" id="UP001151287">
    <property type="component" value="Unassembled WGS sequence"/>
</dbReference>
<keyword evidence="2" id="KW-0433">Leucine-rich repeat</keyword>
<comment type="caution">
    <text evidence="7">The sequence shown here is derived from an EMBL/GenBank/DDBJ whole genome shotgun (WGS) entry which is preliminary data.</text>
</comment>
<evidence type="ECO:0000313" key="7">
    <source>
        <dbReference type="EMBL" id="KAJ1695940.1"/>
    </source>
</evidence>
<gene>
    <name evidence="7" type="ORF">LUZ63_012638</name>
</gene>
<keyword evidence="5" id="KW-0611">Plant defense</keyword>
<dbReference type="InterPro" id="IPR038005">
    <property type="entry name" value="RX-like_CC"/>
</dbReference>
<accession>A0A9Q0HS57</accession>
<evidence type="ECO:0000259" key="6">
    <source>
        <dbReference type="Pfam" id="PF18052"/>
    </source>
</evidence>
<comment type="similarity">
    <text evidence="1">Belongs to the disease resistance NB-LRR family.</text>
</comment>
<dbReference type="Pfam" id="PF18052">
    <property type="entry name" value="Rx_N"/>
    <property type="match status" value="1"/>
</dbReference>
<dbReference type="GO" id="GO:0000166">
    <property type="term" value="F:nucleotide binding"/>
    <property type="evidence" value="ECO:0007669"/>
    <property type="project" value="UniProtKB-KW"/>
</dbReference>
<dbReference type="OrthoDB" id="1742798at2759"/>
<dbReference type="GO" id="GO:0006952">
    <property type="term" value="P:defense response"/>
    <property type="evidence" value="ECO:0007669"/>
    <property type="project" value="UniProtKB-KW"/>
</dbReference>
<dbReference type="PANTHER" id="PTHR19338">
    <property type="entry name" value="TRANSLOCASE OF INNER MITOCHONDRIAL MEMBRANE 13 HOMOLOG"/>
    <property type="match status" value="1"/>
</dbReference>
<dbReference type="PANTHER" id="PTHR19338:SF0">
    <property type="entry name" value="MITOCHONDRIAL IMPORT INNER MEMBRANE TRANSLOCASE SUBUNIT TIM13"/>
    <property type="match status" value="1"/>
</dbReference>
<keyword evidence="3" id="KW-0677">Repeat</keyword>
<keyword evidence="4" id="KW-0547">Nucleotide-binding</keyword>
<name>A0A9Q0HS57_9POAL</name>
<organism evidence="7 8">
    <name type="scientific">Rhynchospora breviuscula</name>
    <dbReference type="NCBI Taxonomy" id="2022672"/>
    <lineage>
        <taxon>Eukaryota</taxon>
        <taxon>Viridiplantae</taxon>
        <taxon>Streptophyta</taxon>
        <taxon>Embryophyta</taxon>
        <taxon>Tracheophyta</taxon>
        <taxon>Spermatophyta</taxon>
        <taxon>Magnoliopsida</taxon>
        <taxon>Liliopsida</taxon>
        <taxon>Poales</taxon>
        <taxon>Cyperaceae</taxon>
        <taxon>Cyperoideae</taxon>
        <taxon>Rhynchosporeae</taxon>
        <taxon>Rhynchospora</taxon>
    </lineage>
</organism>
<dbReference type="AlphaFoldDB" id="A0A9Q0HS57"/>
<sequence>MAEGIISCVMQKLTDAVVNEFLLQHGIGDQVGALSRELSRLQAFLKDVDKKQIRVESLKHWMKEIRELAYSIEDVIDNFLSEVNRPKPSILWRVIKRLKTIPAQYKLGDEISKIQARIQEIHESRVRYDIDHLGTGSGGIRLPIRPPVLSNIDPEIVGFEADQQIVLQKLLDQSTTRHSVVSVWGPGGLGKTTLVQKSDQKASSRFTKS</sequence>
<protein>
    <recommendedName>
        <fullName evidence="6">Disease resistance N-terminal domain-containing protein</fullName>
    </recommendedName>
</protein>
<evidence type="ECO:0000313" key="8">
    <source>
        <dbReference type="Proteomes" id="UP001151287"/>
    </source>
</evidence>
<dbReference type="InterPro" id="IPR027417">
    <property type="entry name" value="P-loop_NTPase"/>
</dbReference>
<reference evidence="7" key="1">
    <citation type="journal article" date="2022" name="Cell">
        <title>Repeat-based holocentromeres influence genome architecture and karyotype evolution.</title>
        <authorList>
            <person name="Hofstatter P.G."/>
            <person name="Thangavel G."/>
            <person name="Lux T."/>
            <person name="Neumann P."/>
            <person name="Vondrak T."/>
            <person name="Novak P."/>
            <person name="Zhang M."/>
            <person name="Costa L."/>
            <person name="Castellani M."/>
            <person name="Scott A."/>
            <person name="Toegelov H."/>
            <person name="Fuchs J."/>
            <person name="Mata-Sucre Y."/>
            <person name="Dias Y."/>
            <person name="Vanzela A.L.L."/>
            <person name="Huettel B."/>
            <person name="Almeida C.C.S."/>
            <person name="Simkova H."/>
            <person name="Souza G."/>
            <person name="Pedrosa-Harand A."/>
            <person name="Macas J."/>
            <person name="Mayer K.F.X."/>
            <person name="Houben A."/>
            <person name="Marques A."/>
        </authorList>
    </citation>
    <scope>NUCLEOTIDE SEQUENCE</scope>
    <source>
        <strain evidence="7">RhyBre1mFocal</strain>
    </source>
</reference>